<keyword evidence="9 12" id="KW-0456">Lyase</keyword>
<dbReference type="GO" id="GO:0005829">
    <property type="term" value="C:cytosol"/>
    <property type="evidence" value="ECO:0007669"/>
    <property type="project" value="TreeGrafter"/>
</dbReference>
<sequence length="310" mass="32743">MVHMCDSEVSENTMHLLSPAPFGRVLPAMVTPMKQDGSIDYEVAQQLAKRLVSQGADGIVVNGTTGESPVTHMEEKIELVRAVKEVVNVPVVSGAGSNDTAHTVRMVEHIQESGADGLLIVAPYYSRPSQEGIVAHYAAADKASQLPIIVYDVPGRTGVHINIDTYKRLGELEHVVAVKDATGDLSSVATKQIATSLAWYSGDDGLFLPFLSVGAVGIISVIAHVAASPMRDLVDAFDRGDIHEAQRIAARLSHIVDALNGDGQQAVMAKAALHAAGALDCTAMRLPNVGPKPEQVQKAVLGMHAAGLLE</sequence>
<dbReference type="InterPro" id="IPR013785">
    <property type="entry name" value="Aldolase_TIM"/>
</dbReference>
<evidence type="ECO:0000256" key="11">
    <source>
        <dbReference type="ARBA" id="ARBA00047836"/>
    </source>
</evidence>
<dbReference type="NCBIfam" id="TIGR00674">
    <property type="entry name" value="dapA"/>
    <property type="match status" value="1"/>
</dbReference>
<dbReference type="InterPro" id="IPR005263">
    <property type="entry name" value="DapA"/>
</dbReference>
<evidence type="ECO:0000256" key="7">
    <source>
        <dbReference type="ARBA" id="ARBA00022915"/>
    </source>
</evidence>
<reference evidence="17" key="1">
    <citation type="journal article" date="2014" name="Int. J. Syst. Evol. Microbiol.">
        <title>Complete genome sequence of Corynebacterium casei LMG S-19264T (=DSM 44701T), isolated from a smear-ripened cheese.</title>
        <authorList>
            <consortium name="US DOE Joint Genome Institute (JGI-PGF)"/>
            <person name="Walter F."/>
            <person name="Albersmeier A."/>
            <person name="Kalinowski J."/>
            <person name="Ruckert C."/>
        </authorList>
    </citation>
    <scope>NUCLEOTIDE SEQUENCE</scope>
    <source>
        <strain evidence="17">CCM 8606</strain>
    </source>
</reference>
<feature type="site" description="Part of a proton relay during catalysis" evidence="12">
    <location>
        <position position="125"/>
    </location>
</feature>
<protein>
    <recommendedName>
        <fullName evidence="4 12">4-hydroxy-tetrahydrodipicolinate synthase</fullName>
        <shortName evidence="12">HTPA synthase</shortName>
        <ecNumber evidence="4 12">4.3.3.7</ecNumber>
    </recommendedName>
</protein>
<evidence type="ECO:0000313" key="17">
    <source>
        <dbReference type="EMBL" id="GGI13846.1"/>
    </source>
</evidence>
<feature type="binding site" evidence="12 15">
    <location>
        <position position="65"/>
    </location>
    <ligand>
        <name>pyruvate</name>
        <dbReference type="ChEBI" id="CHEBI:15361"/>
    </ligand>
</feature>
<feature type="transmembrane region" description="Helical" evidence="16">
    <location>
        <begin position="206"/>
        <end position="227"/>
    </location>
</feature>
<keyword evidence="16" id="KW-0472">Membrane</keyword>
<evidence type="ECO:0000256" key="10">
    <source>
        <dbReference type="ARBA" id="ARBA00023270"/>
    </source>
</evidence>
<evidence type="ECO:0000256" key="1">
    <source>
        <dbReference type="ARBA" id="ARBA00003294"/>
    </source>
</evidence>
<dbReference type="PIRSF" id="PIRSF001365">
    <property type="entry name" value="DHDPS"/>
    <property type="match status" value="1"/>
</dbReference>
<organism evidence="17 18">
    <name type="scientific">Galliscardovia ingluviei</name>
    <dbReference type="NCBI Taxonomy" id="1769422"/>
    <lineage>
        <taxon>Bacteria</taxon>
        <taxon>Bacillati</taxon>
        <taxon>Actinomycetota</taxon>
        <taxon>Actinomycetes</taxon>
        <taxon>Bifidobacteriales</taxon>
        <taxon>Bifidobacteriaceae</taxon>
        <taxon>Galliscardovia</taxon>
    </lineage>
</organism>
<comment type="subcellular location">
    <subcellularLocation>
        <location evidence="12">Cytoplasm</location>
    </subcellularLocation>
</comment>
<dbReference type="Gene3D" id="3.20.20.70">
    <property type="entry name" value="Aldolase class I"/>
    <property type="match status" value="1"/>
</dbReference>
<evidence type="ECO:0000256" key="2">
    <source>
        <dbReference type="ARBA" id="ARBA00005120"/>
    </source>
</evidence>
<comment type="function">
    <text evidence="1 12">Catalyzes the condensation of (S)-aspartate-beta-semialdehyde [(S)-ASA] and pyruvate to 4-hydroxy-tetrahydrodipicolinate (HTPA).</text>
</comment>
<reference evidence="17" key="2">
    <citation type="submission" date="2020-09" db="EMBL/GenBank/DDBJ databases">
        <authorList>
            <person name="Sun Q."/>
            <person name="Sedlacek I."/>
        </authorList>
    </citation>
    <scope>NUCLEOTIDE SEQUENCE</scope>
    <source>
        <strain evidence="17">CCM 8606</strain>
    </source>
</reference>
<keyword evidence="16" id="KW-0812">Transmembrane</keyword>
<feature type="site" description="Part of a proton relay during catalysis" evidence="12">
    <location>
        <position position="64"/>
    </location>
</feature>
<dbReference type="UniPathway" id="UPA00034">
    <property type="reaction ID" value="UER00017"/>
</dbReference>
<dbReference type="InterPro" id="IPR020625">
    <property type="entry name" value="Schiff_base-form_aldolases_AS"/>
</dbReference>
<keyword evidence="7 12" id="KW-0220">Diaminopimelate biosynthesis</keyword>
<evidence type="ECO:0000256" key="6">
    <source>
        <dbReference type="ARBA" id="ARBA00022605"/>
    </source>
</evidence>
<proteinExistence type="inferred from homology"/>
<name>A0A8J3EYY7_9BIFI</name>
<keyword evidence="8 12" id="KW-0457">Lysine biosynthesis</keyword>
<comment type="subunit">
    <text evidence="12">Homotetramer; dimer of dimers.</text>
</comment>
<dbReference type="SMART" id="SM01130">
    <property type="entry name" value="DHDPS"/>
    <property type="match status" value="1"/>
</dbReference>
<comment type="caution">
    <text evidence="12">Was originally thought to be a dihydrodipicolinate synthase (DHDPS), catalyzing the condensation of (S)-aspartate-beta-semialdehyde [(S)-ASA] and pyruvate to dihydrodipicolinate (DHDP). However, it was shown in E.coli that the product of the enzymatic reaction is not dihydrodipicolinate but in fact (4S)-4-hydroxy-2,3,4,5-tetrahydro-(2S)-dipicolinic acid (HTPA), and that the consecutive dehydration reaction leading to DHDP is not spontaneous but catalyzed by DapB.</text>
</comment>
<evidence type="ECO:0000256" key="14">
    <source>
        <dbReference type="PIRSR" id="PIRSR001365-1"/>
    </source>
</evidence>
<dbReference type="EMBL" id="BMDH01000001">
    <property type="protein sequence ID" value="GGI13846.1"/>
    <property type="molecule type" value="Genomic_DNA"/>
</dbReference>
<dbReference type="EC" id="4.3.3.7" evidence="4 12"/>
<comment type="pathway">
    <text evidence="2 12">Amino-acid biosynthesis; L-lysine biosynthesis via DAP pathway; (S)-tetrahydrodipicolinate from L-aspartate: step 3/4.</text>
</comment>
<evidence type="ECO:0000256" key="15">
    <source>
        <dbReference type="PIRSR" id="PIRSR001365-2"/>
    </source>
</evidence>
<dbReference type="Proteomes" id="UP000619536">
    <property type="component" value="Unassembled WGS sequence"/>
</dbReference>
<evidence type="ECO:0000256" key="5">
    <source>
        <dbReference type="ARBA" id="ARBA00022490"/>
    </source>
</evidence>
<dbReference type="PROSITE" id="PS00665">
    <property type="entry name" value="DHDPS_1"/>
    <property type="match status" value="1"/>
</dbReference>
<feature type="active site" description="Schiff-base intermediate with substrate" evidence="12 14">
    <location>
        <position position="179"/>
    </location>
</feature>
<dbReference type="SUPFAM" id="SSF51569">
    <property type="entry name" value="Aldolase"/>
    <property type="match status" value="1"/>
</dbReference>
<evidence type="ECO:0000256" key="9">
    <source>
        <dbReference type="ARBA" id="ARBA00023239"/>
    </source>
</evidence>
<feature type="active site" description="Proton donor/acceptor" evidence="12 14">
    <location>
        <position position="151"/>
    </location>
</feature>
<dbReference type="InterPro" id="IPR002220">
    <property type="entry name" value="DapA-like"/>
</dbReference>
<keyword evidence="6 12" id="KW-0028">Amino-acid biosynthesis</keyword>
<dbReference type="CDD" id="cd00950">
    <property type="entry name" value="DHDPS"/>
    <property type="match status" value="1"/>
</dbReference>
<evidence type="ECO:0000313" key="18">
    <source>
        <dbReference type="Proteomes" id="UP000619536"/>
    </source>
</evidence>
<dbReference type="GO" id="GO:0009089">
    <property type="term" value="P:lysine biosynthetic process via diaminopimelate"/>
    <property type="evidence" value="ECO:0007669"/>
    <property type="project" value="UniProtKB-UniRule"/>
</dbReference>
<dbReference type="HAMAP" id="MF_00418">
    <property type="entry name" value="DapA"/>
    <property type="match status" value="1"/>
</dbReference>
<comment type="catalytic activity">
    <reaction evidence="11 12">
        <text>L-aspartate 4-semialdehyde + pyruvate = (2S,4S)-4-hydroxy-2,3,4,5-tetrahydrodipicolinate + H2O + H(+)</text>
        <dbReference type="Rhea" id="RHEA:34171"/>
        <dbReference type="ChEBI" id="CHEBI:15361"/>
        <dbReference type="ChEBI" id="CHEBI:15377"/>
        <dbReference type="ChEBI" id="CHEBI:15378"/>
        <dbReference type="ChEBI" id="CHEBI:67139"/>
        <dbReference type="ChEBI" id="CHEBI:537519"/>
        <dbReference type="EC" id="4.3.3.7"/>
    </reaction>
</comment>
<evidence type="ECO:0000256" key="3">
    <source>
        <dbReference type="ARBA" id="ARBA00007592"/>
    </source>
</evidence>
<dbReference type="AlphaFoldDB" id="A0A8J3EYY7"/>
<comment type="similarity">
    <text evidence="3 12 13">Belongs to the DapA family.</text>
</comment>
<comment type="caution">
    <text evidence="17">The sequence shown here is derived from an EMBL/GenBank/DDBJ whole genome shotgun (WGS) entry which is preliminary data.</text>
</comment>
<dbReference type="PANTHER" id="PTHR12128:SF66">
    <property type="entry name" value="4-HYDROXY-2-OXOGLUTARATE ALDOLASE, MITOCHONDRIAL"/>
    <property type="match status" value="1"/>
</dbReference>
<evidence type="ECO:0000256" key="16">
    <source>
        <dbReference type="SAM" id="Phobius"/>
    </source>
</evidence>
<keyword evidence="18" id="KW-1185">Reference proteome</keyword>
<keyword evidence="16" id="KW-1133">Transmembrane helix</keyword>
<feature type="binding site" evidence="12 15">
    <location>
        <position position="219"/>
    </location>
    <ligand>
        <name>pyruvate</name>
        <dbReference type="ChEBI" id="CHEBI:15361"/>
    </ligand>
</feature>
<evidence type="ECO:0000256" key="8">
    <source>
        <dbReference type="ARBA" id="ARBA00023154"/>
    </source>
</evidence>
<evidence type="ECO:0000256" key="13">
    <source>
        <dbReference type="PIRNR" id="PIRNR001365"/>
    </source>
</evidence>
<gene>
    <name evidence="12 17" type="primary">dapA</name>
    <name evidence="17" type="ORF">GCM10007377_08000</name>
</gene>
<dbReference type="PROSITE" id="PS00666">
    <property type="entry name" value="DHDPS_2"/>
    <property type="match status" value="1"/>
</dbReference>
<dbReference type="Pfam" id="PF00701">
    <property type="entry name" value="DHDPS"/>
    <property type="match status" value="1"/>
</dbReference>
<dbReference type="GO" id="GO:0019877">
    <property type="term" value="P:diaminopimelate biosynthetic process"/>
    <property type="evidence" value="ECO:0007669"/>
    <property type="project" value="UniProtKB-UniRule"/>
</dbReference>
<dbReference type="PANTHER" id="PTHR12128">
    <property type="entry name" value="DIHYDRODIPICOLINATE SYNTHASE"/>
    <property type="match status" value="1"/>
</dbReference>
<dbReference type="InterPro" id="IPR020624">
    <property type="entry name" value="Schiff_base-form_aldolases_CS"/>
</dbReference>
<dbReference type="GO" id="GO:0008840">
    <property type="term" value="F:4-hydroxy-tetrahydrodipicolinate synthase activity"/>
    <property type="evidence" value="ECO:0007669"/>
    <property type="project" value="UniProtKB-UniRule"/>
</dbReference>
<dbReference type="PRINTS" id="PR00146">
    <property type="entry name" value="DHPICSNTHASE"/>
</dbReference>
<keyword evidence="5 12" id="KW-0963">Cytoplasm</keyword>
<evidence type="ECO:0000256" key="4">
    <source>
        <dbReference type="ARBA" id="ARBA00012086"/>
    </source>
</evidence>
<keyword evidence="10 12" id="KW-0704">Schiff base</keyword>
<evidence type="ECO:0000256" key="12">
    <source>
        <dbReference type="HAMAP-Rule" id="MF_00418"/>
    </source>
</evidence>
<accession>A0A8J3EYY7</accession>